<reference evidence="2 3" key="1">
    <citation type="journal article" date="2011" name="J. Bacteriol.">
        <title>Complete genome sequence of Yersinia enterocolitica subsp. palearctica serogroup O:3.</title>
        <authorList>
            <person name="Batzilla J."/>
            <person name="Hoper D."/>
            <person name="Antonenka U."/>
            <person name="Heesemann J."/>
            <person name="Rakin A."/>
        </authorList>
    </citation>
    <scope>NUCLEOTIDE SEQUENCE [LARGE SCALE GENOMIC DNA]</scope>
    <source>
        <strain evidence="3">DSM 13030 / CIP 106945 / Y11</strain>
    </source>
</reference>
<evidence type="ECO:0000256" key="1">
    <source>
        <dbReference type="SAM" id="Phobius"/>
    </source>
</evidence>
<keyword evidence="1" id="KW-0812">Transmembrane</keyword>
<evidence type="ECO:0000313" key="3">
    <source>
        <dbReference type="Proteomes" id="UP000008084"/>
    </source>
</evidence>
<keyword evidence="1" id="KW-0472">Membrane</keyword>
<dbReference type="AlphaFoldDB" id="A0A0H3NQ45"/>
<dbReference type="GeneID" id="57976394"/>
<keyword evidence="1" id="KW-1133">Transmembrane helix</keyword>
<accession>A0A0H3NQ45</accession>
<dbReference type="PATRIC" id="fig|930944.6.peg.952"/>
<protein>
    <submittedName>
        <fullName evidence="2">Putative phage-related membrane protein</fullName>
    </submittedName>
</protein>
<gene>
    <name evidence="2" type="ordered locus">Y11_09641</name>
</gene>
<dbReference type="EMBL" id="FR729477">
    <property type="protein sequence ID" value="CBY27217.1"/>
    <property type="molecule type" value="Genomic_DNA"/>
</dbReference>
<feature type="transmembrane region" description="Helical" evidence="1">
    <location>
        <begin position="55"/>
        <end position="77"/>
    </location>
</feature>
<organism evidence="2 3">
    <name type="scientific">Yersinia enterocolitica subsp. palearctica serotype O:3 (strain DSM 13030 / CIP 106945 / Y11)</name>
    <dbReference type="NCBI Taxonomy" id="930944"/>
    <lineage>
        <taxon>Bacteria</taxon>
        <taxon>Pseudomonadati</taxon>
        <taxon>Pseudomonadota</taxon>
        <taxon>Gammaproteobacteria</taxon>
        <taxon>Enterobacterales</taxon>
        <taxon>Yersiniaceae</taxon>
        <taxon>Yersinia</taxon>
    </lineage>
</organism>
<name>A0A0H3NQ45_YERE1</name>
<dbReference type="RefSeq" id="WP_000381239.1">
    <property type="nucleotide sequence ID" value="NC_017564.1"/>
</dbReference>
<evidence type="ECO:0000313" key="2">
    <source>
        <dbReference type="EMBL" id="CBY27217.1"/>
    </source>
</evidence>
<sequence length="83" mass="9381">MDTSGFDIQFDNHIPENGYRIEGYLCNANNAKECQAIMVRSEPFHQIDYSAMGNYWTLGFGSVLLLWLFSVGVGQVIKMVRTA</sequence>
<dbReference type="HOGENOM" id="CLU_2537487_0_0_6"/>
<proteinExistence type="predicted"/>
<dbReference type="Proteomes" id="UP000008084">
    <property type="component" value="Chromosome"/>
</dbReference>
<dbReference type="KEGG" id="yey:Y11_09641"/>